<evidence type="ECO:0000313" key="4">
    <source>
        <dbReference type="EMBL" id="KKM78888.1"/>
    </source>
</evidence>
<protein>
    <recommendedName>
        <fullName evidence="3">DNA methylase N-4/N-6 domain-containing protein</fullName>
    </recommendedName>
</protein>
<dbReference type="GO" id="GO:0032259">
    <property type="term" value="P:methylation"/>
    <property type="evidence" value="ECO:0007669"/>
    <property type="project" value="UniProtKB-KW"/>
</dbReference>
<organism evidence="4">
    <name type="scientific">marine sediment metagenome</name>
    <dbReference type="NCBI Taxonomy" id="412755"/>
    <lineage>
        <taxon>unclassified sequences</taxon>
        <taxon>metagenomes</taxon>
        <taxon>ecological metagenomes</taxon>
    </lineage>
</organism>
<evidence type="ECO:0000256" key="2">
    <source>
        <dbReference type="ARBA" id="ARBA00022679"/>
    </source>
</evidence>
<dbReference type="InterPro" id="IPR001091">
    <property type="entry name" value="RM_Methyltransferase"/>
</dbReference>
<reference evidence="4" key="1">
    <citation type="journal article" date="2015" name="Nature">
        <title>Complex archaea that bridge the gap between prokaryotes and eukaryotes.</title>
        <authorList>
            <person name="Spang A."/>
            <person name="Saw J.H."/>
            <person name="Jorgensen S.L."/>
            <person name="Zaremba-Niedzwiedzka K."/>
            <person name="Martijn J."/>
            <person name="Lind A.E."/>
            <person name="van Eijk R."/>
            <person name="Schleper C."/>
            <person name="Guy L."/>
            <person name="Ettema T.J."/>
        </authorList>
    </citation>
    <scope>NUCLEOTIDE SEQUENCE</scope>
</reference>
<accession>A0A0F9KAD6</accession>
<dbReference type="Gene3D" id="3.40.50.150">
    <property type="entry name" value="Vaccinia Virus protein VP39"/>
    <property type="match status" value="1"/>
</dbReference>
<dbReference type="InterPro" id="IPR029063">
    <property type="entry name" value="SAM-dependent_MTases_sf"/>
</dbReference>
<dbReference type="GO" id="GO:0008170">
    <property type="term" value="F:N-methyltransferase activity"/>
    <property type="evidence" value="ECO:0007669"/>
    <property type="project" value="InterPro"/>
</dbReference>
<evidence type="ECO:0000256" key="1">
    <source>
        <dbReference type="ARBA" id="ARBA00022603"/>
    </source>
</evidence>
<name>A0A0F9KAD6_9ZZZZ</name>
<dbReference type="SUPFAM" id="SSF53335">
    <property type="entry name" value="S-adenosyl-L-methionine-dependent methyltransferases"/>
    <property type="match status" value="1"/>
</dbReference>
<dbReference type="AlphaFoldDB" id="A0A0F9KAD6"/>
<dbReference type="GO" id="GO:0003677">
    <property type="term" value="F:DNA binding"/>
    <property type="evidence" value="ECO:0007669"/>
    <property type="project" value="InterPro"/>
</dbReference>
<keyword evidence="2" id="KW-0808">Transferase</keyword>
<evidence type="ECO:0000259" key="3">
    <source>
        <dbReference type="Pfam" id="PF01555"/>
    </source>
</evidence>
<proteinExistence type="predicted"/>
<sequence length="347" mass="40544">MDLISEEIDFYEQRLKEAKAKLYKHSWKDKNLKILDQEITDEWSMYHGDCVPVIRKLKSDSIHYSIFSPPFSSLFTYSASERDMGNSSKDEFYDHFDYLIPELYRVLMPGRLLSFHCADIPAMKERDGYMGMKDFPGMLLRMFEKYGFIYHSKVLIWKDPLIEAVRTKALGLAHKQIIKDSAKCRNGGGDYIVTVYKPGENPEPISRDRGFEYYIGEKEEPKAKKLDDPAKNKYSHYVWQRYASPVWFDIRQGNTLNIKQAREKDDERHICPLQLDVIARCLELWTNKGDIVLSPFAGIVSEGYESIRMNRKFIGIELKKSYYDCSVKNLKSLKGKLKGFGLKNDKR</sequence>
<keyword evidence="1" id="KW-0489">Methyltransferase</keyword>
<dbReference type="PRINTS" id="PR00508">
    <property type="entry name" value="S21N4MTFRASE"/>
</dbReference>
<gene>
    <name evidence="4" type="ORF">LCGC14_1355460</name>
</gene>
<dbReference type="InterPro" id="IPR002941">
    <property type="entry name" value="DNA_methylase_N4/N6"/>
</dbReference>
<feature type="domain" description="DNA methylase N-4/N-6" evidence="3">
    <location>
        <begin position="63"/>
        <end position="326"/>
    </location>
</feature>
<dbReference type="EMBL" id="LAZR01008418">
    <property type="protein sequence ID" value="KKM78888.1"/>
    <property type="molecule type" value="Genomic_DNA"/>
</dbReference>
<comment type="caution">
    <text evidence="4">The sequence shown here is derived from an EMBL/GenBank/DDBJ whole genome shotgun (WGS) entry which is preliminary data.</text>
</comment>
<dbReference type="Pfam" id="PF01555">
    <property type="entry name" value="N6_N4_Mtase"/>
    <property type="match status" value="1"/>
</dbReference>